<name>A0A7Y0A160_9BURK</name>
<comment type="caution">
    <text evidence="1">The sequence shown here is derived from an EMBL/GenBank/DDBJ whole genome shotgun (WGS) entry which is preliminary data.</text>
</comment>
<reference evidence="1 2" key="1">
    <citation type="submission" date="2020-04" db="EMBL/GenBank/DDBJ databases">
        <title>Paraburkholderia sp. G-4-1-8 isolated from soil.</title>
        <authorList>
            <person name="Dahal R.H."/>
        </authorList>
    </citation>
    <scope>NUCLEOTIDE SEQUENCE [LARGE SCALE GENOMIC DNA]</scope>
    <source>
        <strain evidence="1 2">G-4-1-8</strain>
    </source>
</reference>
<dbReference type="EMBL" id="JABBFZ010000022">
    <property type="protein sequence ID" value="NML34544.1"/>
    <property type="molecule type" value="Genomic_DNA"/>
</dbReference>
<dbReference type="AlphaFoldDB" id="A0A7Y0A160"/>
<dbReference type="Proteomes" id="UP000583127">
    <property type="component" value="Unassembled WGS sequence"/>
</dbReference>
<protein>
    <submittedName>
        <fullName evidence="1">Uncharacterized protein</fullName>
    </submittedName>
</protein>
<keyword evidence="2" id="KW-1185">Reference proteome</keyword>
<proteinExistence type="predicted"/>
<gene>
    <name evidence="1" type="ORF">HHL14_27395</name>
</gene>
<dbReference type="RefSeq" id="WP_169500656.1">
    <property type="nucleotide sequence ID" value="NZ_JABBFZ010000022.1"/>
</dbReference>
<evidence type="ECO:0000313" key="1">
    <source>
        <dbReference type="EMBL" id="NML34544.1"/>
    </source>
</evidence>
<evidence type="ECO:0000313" key="2">
    <source>
        <dbReference type="Proteomes" id="UP000583127"/>
    </source>
</evidence>
<accession>A0A7Y0A160</accession>
<organism evidence="1 2">
    <name type="scientific">Paraburkholderia antibiotica</name>
    <dbReference type="NCBI Taxonomy" id="2728839"/>
    <lineage>
        <taxon>Bacteria</taxon>
        <taxon>Pseudomonadati</taxon>
        <taxon>Pseudomonadota</taxon>
        <taxon>Betaproteobacteria</taxon>
        <taxon>Burkholderiales</taxon>
        <taxon>Burkholderiaceae</taxon>
        <taxon>Paraburkholderia</taxon>
    </lineage>
</organism>
<sequence length="173" mass="19965">MSTIGRLCQHCGEPFTARLADVARGWAKFCSKRCKAIEQESRTGQHAKHVARKASAPRIRTNVPVGGWQWRDSKGEFHYPANMETRHLFYTLRMIWNNFMPADARVGAVKLYEFGRFYTRDYLKQAIYRIAEELAKRDDMRPEWAAQLLQMRAWFGSAHLSISTGPLSVERAA</sequence>